<organism evidence="3 4">
    <name type="scientific">Rhodococcus jostii</name>
    <dbReference type="NCBI Taxonomy" id="132919"/>
    <lineage>
        <taxon>Bacteria</taxon>
        <taxon>Bacillati</taxon>
        <taxon>Actinomycetota</taxon>
        <taxon>Actinomycetes</taxon>
        <taxon>Mycobacteriales</taxon>
        <taxon>Nocardiaceae</taxon>
        <taxon>Rhodococcus</taxon>
    </lineage>
</organism>
<protein>
    <submittedName>
        <fullName evidence="3">Uncharacterized protein</fullName>
    </submittedName>
</protein>
<feature type="compositionally biased region" description="Polar residues" evidence="1">
    <location>
        <begin position="147"/>
        <end position="158"/>
    </location>
</feature>
<keyword evidence="2" id="KW-0812">Transmembrane</keyword>
<gene>
    <name evidence="3" type="ORF">SAMN04490220_6868</name>
</gene>
<dbReference type="Proteomes" id="UP000183407">
    <property type="component" value="Unassembled WGS sequence"/>
</dbReference>
<feature type="transmembrane region" description="Helical" evidence="2">
    <location>
        <begin position="40"/>
        <end position="60"/>
    </location>
</feature>
<feature type="transmembrane region" description="Helical" evidence="2">
    <location>
        <begin position="92"/>
        <end position="116"/>
    </location>
</feature>
<feature type="region of interest" description="Disordered" evidence="1">
    <location>
        <begin position="129"/>
        <end position="158"/>
    </location>
</feature>
<keyword evidence="2" id="KW-1133">Transmembrane helix</keyword>
<evidence type="ECO:0000313" key="4">
    <source>
        <dbReference type="Proteomes" id="UP000183407"/>
    </source>
</evidence>
<feature type="compositionally biased region" description="Polar residues" evidence="1">
    <location>
        <begin position="131"/>
        <end position="140"/>
    </location>
</feature>
<proteinExistence type="predicted"/>
<reference evidence="4" key="1">
    <citation type="submission" date="2016-10" db="EMBL/GenBank/DDBJ databases">
        <authorList>
            <person name="Varghese N."/>
        </authorList>
    </citation>
    <scope>NUCLEOTIDE SEQUENCE [LARGE SCALE GENOMIC DNA]</scope>
    <source>
        <strain evidence="4">DSM 44719</strain>
    </source>
</reference>
<dbReference type="EMBL" id="FNTL01000004">
    <property type="protein sequence ID" value="SEE16907.1"/>
    <property type="molecule type" value="Genomic_DNA"/>
</dbReference>
<evidence type="ECO:0000256" key="1">
    <source>
        <dbReference type="SAM" id="MobiDB-lite"/>
    </source>
</evidence>
<evidence type="ECO:0000313" key="3">
    <source>
        <dbReference type="EMBL" id="SEE16907.1"/>
    </source>
</evidence>
<sequence length="158" mass="16247">MTFRISHLCLLPIGFVAGIALTSSMSGRVVFVTDADLDVFWLGPAARGALAAIVAVLVAAHVRSRRGLSVASFAGLALLGVAPSIGPLHVEMYASGVGAGLLLGGLVGLCATADACGCRLRSRRAWLPDSSLPNPSTNSGRPFPAATPTTFRNPHSIR</sequence>
<dbReference type="RefSeq" id="WP_240319913.1">
    <property type="nucleotide sequence ID" value="NZ_FNTL01000004.1"/>
</dbReference>
<name>A0A1H5GMG2_RHOJO</name>
<evidence type="ECO:0000256" key="2">
    <source>
        <dbReference type="SAM" id="Phobius"/>
    </source>
</evidence>
<feature type="transmembrane region" description="Helical" evidence="2">
    <location>
        <begin position="67"/>
        <end position="86"/>
    </location>
</feature>
<keyword evidence="2" id="KW-0472">Membrane</keyword>
<accession>A0A1H5GMG2</accession>
<dbReference type="AlphaFoldDB" id="A0A1H5GMG2"/>